<dbReference type="RefSeq" id="WP_174138868.1">
    <property type="nucleotide sequence ID" value="NZ_JABUFE010000007.1"/>
</dbReference>
<evidence type="ECO:0000256" key="2">
    <source>
        <dbReference type="ARBA" id="ARBA00022729"/>
    </source>
</evidence>
<feature type="domain" description="PpiC" evidence="7">
    <location>
        <begin position="161"/>
        <end position="257"/>
    </location>
</feature>
<name>A0ABX2IT51_9RHOB</name>
<dbReference type="PANTHER" id="PTHR47637:SF1">
    <property type="entry name" value="CHAPERONE SURA"/>
    <property type="match status" value="1"/>
</dbReference>
<organism evidence="8 9">
    <name type="scientific">Parasulfitobacter algicola</name>
    <dbReference type="NCBI Taxonomy" id="2614809"/>
    <lineage>
        <taxon>Bacteria</taxon>
        <taxon>Pseudomonadati</taxon>
        <taxon>Pseudomonadota</taxon>
        <taxon>Alphaproteobacteria</taxon>
        <taxon>Rhodobacterales</taxon>
        <taxon>Roseobacteraceae</taxon>
        <taxon>Parasulfitobacter</taxon>
    </lineage>
</organism>
<dbReference type="EMBL" id="JABUFE010000007">
    <property type="protein sequence ID" value="NSX55725.1"/>
    <property type="molecule type" value="Genomic_DNA"/>
</dbReference>
<dbReference type="InterPro" id="IPR046357">
    <property type="entry name" value="PPIase_dom_sf"/>
</dbReference>
<evidence type="ECO:0000313" key="8">
    <source>
        <dbReference type="EMBL" id="NSX55725.1"/>
    </source>
</evidence>
<feature type="signal peptide" evidence="6">
    <location>
        <begin position="1"/>
        <end position="22"/>
    </location>
</feature>
<dbReference type="PROSITE" id="PS50198">
    <property type="entry name" value="PPIC_PPIASE_2"/>
    <property type="match status" value="1"/>
</dbReference>
<dbReference type="Pfam" id="PF00639">
    <property type="entry name" value="Rotamase"/>
    <property type="match status" value="1"/>
</dbReference>
<sequence>MRPITSTLIVIVAFVFALPSFAQNPFSPAVRVNDRVITQYELSQRLRFMTVLRTPGANEELARNILIEDRLKQDALAAAGITLTDEEIETGMEEFSSRANMDLQQFTRALGQAGVDRETFRDFVEVGLGWRNYARLRFGPRAQVGEDEIDRRIALASNRGGLRVLLTEIVLPNTPQFANQTQRRVQQIERITTEAAFSAAARDFSVSPTRTRGGRLDWLPLSNLPPQLRQVVLSLQPGEISAPVVGPNAILIFQLRAIEETDAEQPEIAALDFATFYIAGGDSDAARSEAARIRAQIDTCDDLFSIAKDLPPERLEREVLPPSEIPQDVGMELAKLDPGEVSATLTRGDALMLLMLCGRTPELGQEINREAIRNALVNERIASLSEGFLAELRADAVIVTP</sequence>
<keyword evidence="5 8" id="KW-0413">Isomerase</keyword>
<evidence type="ECO:0000256" key="4">
    <source>
        <dbReference type="ARBA" id="ARBA00031484"/>
    </source>
</evidence>
<evidence type="ECO:0000259" key="7">
    <source>
        <dbReference type="PROSITE" id="PS50198"/>
    </source>
</evidence>
<feature type="chain" id="PRO_5046285568" description="Parvulin-like PPIase" evidence="6">
    <location>
        <begin position="23"/>
        <end position="401"/>
    </location>
</feature>
<dbReference type="InterPro" id="IPR000297">
    <property type="entry name" value="PPIase_PpiC"/>
</dbReference>
<evidence type="ECO:0000313" key="9">
    <source>
        <dbReference type="Proteomes" id="UP000777935"/>
    </source>
</evidence>
<accession>A0ABX2IT51</accession>
<keyword evidence="9" id="KW-1185">Reference proteome</keyword>
<dbReference type="GO" id="GO:0016853">
    <property type="term" value="F:isomerase activity"/>
    <property type="evidence" value="ECO:0007669"/>
    <property type="project" value="UniProtKB-KW"/>
</dbReference>
<keyword evidence="2 6" id="KW-0732">Signal</keyword>
<dbReference type="InterPro" id="IPR027304">
    <property type="entry name" value="Trigger_fact/SurA_dom_sf"/>
</dbReference>
<dbReference type="SUPFAM" id="SSF54534">
    <property type="entry name" value="FKBP-like"/>
    <property type="match status" value="1"/>
</dbReference>
<dbReference type="Gene3D" id="3.10.50.40">
    <property type="match status" value="1"/>
</dbReference>
<evidence type="ECO:0000256" key="1">
    <source>
        <dbReference type="ARBA" id="ARBA00018370"/>
    </source>
</evidence>
<dbReference type="SUPFAM" id="SSF109998">
    <property type="entry name" value="Triger factor/SurA peptide-binding domain-like"/>
    <property type="match status" value="1"/>
</dbReference>
<reference evidence="8 9" key="1">
    <citation type="submission" date="2020-06" db="EMBL/GenBank/DDBJ databases">
        <title>Sulfitobacter algicola sp. nov., isolated from green algae.</title>
        <authorList>
            <person name="Wang C."/>
        </authorList>
    </citation>
    <scope>NUCLEOTIDE SEQUENCE [LARGE SCALE GENOMIC DNA]</scope>
    <source>
        <strain evidence="8 9">1151</strain>
    </source>
</reference>
<dbReference type="InterPro" id="IPR050280">
    <property type="entry name" value="OMP_Chaperone_SurA"/>
</dbReference>
<proteinExistence type="predicted"/>
<protein>
    <recommendedName>
        <fullName evidence="1">Parvulin-like PPIase</fullName>
    </recommendedName>
    <alternativeName>
        <fullName evidence="3">Peptidyl-prolyl cis-trans isomerase plp</fullName>
    </alternativeName>
    <alternativeName>
        <fullName evidence="4">Rotamase plp</fullName>
    </alternativeName>
</protein>
<dbReference type="PANTHER" id="PTHR47637">
    <property type="entry name" value="CHAPERONE SURA"/>
    <property type="match status" value="1"/>
</dbReference>
<dbReference type="Gene3D" id="1.10.4030.10">
    <property type="entry name" value="Porin chaperone SurA, peptide-binding domain"/>
    <property type="match status" value="1"/>
</dbReference>
<keyword evidence="5" id="KW-0697">Rotamase</keyword>
<dbReference type="Proteomes" id="UP000777935">
    <property type="component" value="Unassembled WGS sequence"/>
</dbReference>
<comment type="caution">
    <text evidence="8">The sequence shown here is derived from an EMBL/GenBank/DDBJ whole genome shotgun (WGS) entry which is preliminary data.</text>
</comment>
<evidence type="ECO:0000256" key="5">
    <source>
        <dbReference type="PROSITE-ProRule" id="PRU00278"/>
    </source>
</evidence>
<gene>
    <name evidence="8" type="ORF">HRQ87_13020</name>
</gene>
<evidence type="ECO:0000256" key="3">
    <source>
        <dbReference type="ARBA" id="ARBA00030642"/>
    </source>
</evidence>
<evidence type="ECO:0000256" key="6">
    <source>
        <dbReference type="SAM" id="SignalP"/>
    </source>
</evidence>